<evidence type="ECO:0000313" key="3">
    <source>
        <dbReference type="RefSeq" id="XP_025704329.1"/>
    </source>
</evidence>
<protein>
    <submittedName>
        <fullName evidence="3">Proline-rich proteoglycan 2-like</fullName>
    </submittedName>
</protein>
<dbReference type="AlphaFoldDB" id="A0A3Q7MBY5"/>
<feature type="compositionally biased region" description="Low complexity" evidence="1">
    <location>
        <begin position="62"/>
        <end position="83"/>
    </location>
</feature>
<feature type="compositionally biased region" description="Basic residues" evidence="1">
    <location>
        <begin position="84"/>
        <end position="93"/>
    </location>
</feature>
<name>A0A3Q7MBY5_CALUR</name>
<proteinExistence type="predicted"/>
<dbReference type="InParanoid" id="A0A3Q7MBY5"/>
<evidence type="ECO:0000313" key="2">
    <source>
        <dbReference type="Proteomes" id="UP000286641"/>
    </source>
</evidence>
<accession>A0A3Q7MBY5</accession>
<dbReference type="RefSeq" id="XP_025704329.1">
    <property type="nucleotide sequence ID" value="XM_025848544.1"/>
</dbReference>
<evidence type="ECO:0000256" key="1">
    <source>
        <dbReference type="SAM" id="MobiDB-lite"/>
    </source>
</evidence>
<gene>
    <name evidence="3" type="primary">LOC112806236</name>
</gene>
<dbReference type="Proteomes" id="UP000286641">
    <property type="component" value="Unplaced"/>
</dbReference>
<feature type="region of interest" description="Disordered" evidence="1">
    <location>
        <begin position="1"/>
        <end position="140"/>
    </location>
</feature>
<keyword evidence="2" id="KW-1185">Reference proteome</keyword>
<reference key="1">
    <citation type="submission" date="2019-01" db="UniProtKB">
        <authorList>
            <consortium name="RefSeq"/>
        </authorList>
    </citation>
    <scope>IDENTIFICATION</scope>
</reference>
<feature type="compositionally biased region" description="Basic and acidic residues" evidence="1">
    <location>
        <begin position="1"/>
        <end position="14"/>
    </location>
</feature>
<sequence length="240" mass="25845">MLAEESGGRDCSRDRRGRPLRVPRALLGTGDSASPPSSGGLQQLAPGPSLVRWARERRRAGGRSSPVPAPGGRAPRPPLARARVLSRRRRRRPGRELGTPPTERARTGESVAGASQRPAGAGSGGRGPLRMEGDKPANLGPQARRFPLGGGPLDCPNCDRVRTSHRHGHGKGFRNHRAWVCPQQQRGILGHAAGRGDWTRLFGRSVHVECSPGASEAATVSMTQFHRTFYKKQPIKVLNT</sequence>
<feature type="compositionally biased region" description="Polar residues" evidence="1">
    <location>
        <begin position="31"/>
        <end position="41"/>
    </location>
</feature>
<organism evidence="2 3">
    <name type="scientific">Callorhinus ursinus</name>
    <name type="common">Northern fur seal</name>
    <dbReference type="NCBI Taxonomy" id="34884"/>
    <lineage>
        <taxon>Eukaryota</taxon>
        <taxon>Metazoa</taxon>
        <taxon>Chordata</taxon>
        <taxon>Craniata</taxon>
        <taxon>Vertebrata</taxon>
        <taxon>Euteleostomi</taxon>
        <taxon>Mammalia</taxon>
        <taxon>Eutheria</taxon>
        <taxon>Laurasiatheria</taxon>
        <taxon>Carnivora</taxon>
        <taxon>Caniformia</taxon>
        <taxon>Pinnipedia</taxon>
        <taxon>Otariidae</taxon>
        <taxon>Callorhinus</taxon>
    </lineage>
</organism>
<reference evidence="3" key="2">
    <citation type="submission" date="2025-08" db="UniProtKB">
        <authorList>
            <consortium name="RefSeq"/>
        </authorList>
    </citation>
    <scope>IDENTIFICATION</scope>
    <source>
        <tissue evidence="3">Blood</tissue>
    </source>
</reference>